<dbReference type="Proteomes" id="UP000278807">
    <property type="component" value="Unassembled WGS sequence"/>
</dbReference>
<proteinExistence type="predicted"/>
<name>A0A0R3T352_RODNA</name>
<dbReference type="AlphaFoldDB" id="A0A0R3T352"/>
<gene>
    <name evidence="1" type="ORF">HNAJ_LOCUS1416</name>
</gene>
<sequence length="95" mass="10366">MDIKREEYNAKTSTIPAIMTRDSGSAESPLPGERPCMQLLTLPTAALSRSRGCSIASYRSEDAISNLSLGSLLQPEFDEEFLSDVCFQADAMMSL</sequence>
<dbReference type="OrthoDB" id="10498699at2759"/>
<protein>
    <submittedName>
        <fullName evidence="3">FRMD7</fullName>
    </submittedName>
</protein>
<dbReference type="EMBL" id="UZAE01000548">
    <property type="protein sequence ID" value="VDN97275.1"/>
    <property type="molecule type" value="Genomic_DNA"/>
</dbReference>
<reference evidence="3" key="1">
    <citation type="submission" date="2017-02" db="UniProtKB">
        <authorList>
            <consortium name="WormBaseParasite"/>
        </authorList>
    </citation>
    <scope>IDENTIFICATION</scope>
</reference>
<evidence type="ECO:0000313" key="3">
    <source>
        <dbReference type="WBParaSite" id="HNAJ_0000141701-mRNA-1"/>
    </source>
</evidence>
<accession>A0A0R3T352</accession>
<keyword evidence="2" id="KW-1185">Reference proteome</keyword>
<evidence type="ECO:0000313" key="2">
    <source>
        <dbReference type="Proteomes" id="UP000278807"/>
    </source>
</evidence>
<dbReference type="WBParaSite" id="HNAJ_0000141701-mRNA-1">
    <property type="protein sequence ID" value="HNAJ_0000141701-mRNA-1"/>
    <property type="gene ID" value="HNAJ_0000141701"/>
</dbReference>
<reference evidence="1 2" key="2">
    <citation type="submission" date="2018-11" db="EMBL/GenBank/DDBJ databases">
        <authorList>
            <consortium name="Pathogen Informatics"/>
        </authorList>
    </citation>
    <scope>NUCLEOTIDE SEQUENCE [LARGE SCALE GENOMIC DNA]</scope>
</reference>
<organism evidence="3">
    <name type="scientific">Rodentolepis nana</name>
    <name type="common">Dwarf tapeworm</name>
    <name type="synonym">Hymenolepis nana</name>
    <dbReference type="NCBI Taxonomy" id="102285"/>
    <lineage>
        <taxon>Eukaryota</taxon>
        <taxon>Metazoa</taxon>
        <taxon>Spiralia</taxon>
        <taxon>Lophotrochozoa</taxon>
        <taxon>Platyhelminthes</taxon>
        <taxon>Cestoda</taxon>
        <taxon>Eucestoda</taxon>
        <taxon>Cyclophyllidea</taxon>
        <taxon>Hymenolepididae</taxon>
        <taxon>Rodentolepis</taxon>
    </lineage>
</organism>
<evidence type="ECO:0000313" key="1">
    <source>
        <dbReference type="EMBL" id="VDN97275.1"/>
    </source>
</evidence>